<evidence type="ECO:0000313" key="2">
    <source>
        <dbReference type="EMBL" id="OGG14318.1"/>
    </source>
</evidence>
<feature type="transmembrane region" description="Helical" evidence="1">
    <location>
        <begin position="87"/>
        <end position="107"/>
    </location>
</feature>
<feature type="transmembrane region" description="Helical" evidence="1">
    <location>
        <begin position="6"/>
        <end position="26"/>
    </location>
</feature>
<proteinExistence type="predicted"/>
<gene>
    <name evidence="2" type="ORF">A2773_03395</name>
</gene>
<sequence length="507" mass="58876">MPSMKFIFILSLIILFGFTIRIIPLFDNNFYFTIDQGYDAVNAREIFSRGQILIRGPETSIHGLFAGPLWFYFLALGLFLFSGHPAGGVIILIILNLFLTTLIILVIKKEISSTLSLFVGLFLQIYWYFYDTSRYAFNPFPLVFITFCIIFFLQKALKGQQKFFLFAAVFVGLSFHFEIAFAIVLALLYVAIGLFLYLKKHLSFTKILLGLAIIFIFLLPNIYVDLTSSTSEFEVFKAQLQEKDTVFLGNSFIPVLSKMAYIIGRSAIPQNYYFGLAICSITVFLFWKTNPRRKHLFIYHLFILSGLLLMISILFFGTNKGWNEWRMVGIPILLFFTLLLIISTISSRYKLFLYSIVFLAHSFFFITRYTEYLKPQNDSSMLNNQLSTIDWIYSSAHGEGFSVYIQLTAVYDYTYQYLIWWRGLNKYGYLPCEYSTYPDSPEDIIIPGWKYYQSPHKCSSLRYLIIAPDKTFAPDQNWITGTTRSTKLLDSHKIGRINIEKRELLSR</sequence>
<evidence type="ECO:0000313" key="3">
    <source>
        <dbReference type="Proteomes" id="UP000177383"/>
    </source>
</evidence>
<keyword evidence="1" id="KW-1133">Transmembrane helix</keyword>
<feature type="transmembrane region" description="Helical" evidence="1">
    <location>
        <begin position="204"/>
        <end position="224"/>
    </location>
</feature>
<comment type="caution">
    <text evidence="2">The sequence shown here is derived from an EMBL/GenBank/DDBJ whole genome shotgun (WGS) entry which is preliminary data.</text>
</comment>
<feature type="transmembrane region" description="Helical" evidence="1">
    <location>
        <begin position="61"/>
        <end position="81"/>
    </location>
</feature>
<feature type="transmembrane region" description="Helical" evidence="1">
    <location>
        <begin position="296"/>
        <end position="316"/>
    </location>
</feature>
<dbReference type="AlphaFoldDB" id="A0A1F5ZPE8"/>
<evidence type="ECO:0000256" key="1">
    <source>
        <dbReference type="SAM" id="Phobius"/>
    </source>
</evidence>
<dbReference type="EMBL" id="MFJE01000021">
    <property type="protein sequence ID" value="OGG14318.1"/>
    <property type="molecule type" value="Genomic_DNA"/>
</dbReference>
<feature type="transmembrane region" description="Helical" evidence="1">
    <location>
        <begin position="165"/>
        <end position="198"/>
    </location>
</feature>
<organism evidence="2 3">
    <name type="scientific">Candidatus Gottesmanbacteria bacterium RIFCSPHIGHO2_01_FULL_39_10</name>
    <dbReference type="NCBI Taxonomy" id="1798375"/>
    <lineage>
        <taxon>Bacteria</taxon>
        <taxon>Candidatus Gottesmaniibacteriota</taxon>
    </lineage>
</organism>
<keyword evidence="1" id="KW-0812">Transmembrane</keyword>
<feature type="transmembrane region" description="Helical" evidence="1">
    <location>
        <begin position="136"/>
        <end position="153"/>
    </location>
</feature>
<protein>
    <submittedName>
        <fullName evidence="2">Uncharacterized protein</fullName>
    </submittedName>
</protein>
<dbReference type="Proteomes" id="UP000177383">
    <property type="component" value="Unassembled WGS sequence"/>
</dbReference>
<feature type="transmembrane region" description="Helical" evidence="1">
    <location>
        <begin position="328"/>
        <end position="345"/>
    </location>
</feature>
<feature type="transmembrane region" description="Helical" evidence="1">
    <location>
        <begin position="352"/>
        <end position="370"/>
    </location>
</feature>
<feature type="transmembrane region" description="Helical" evidence="1">
    <location>
        <begin position="270"/>
        <end position="287"/>
    </location>
</feature>
<dbReference type="STRING" id="1798375.A2773_03395"/>
<feature type="transmembrane region" description="Helical" evidence="1">
    <location>
        <begin position="114"/>
        <end position="130"/>
    </location>
</feature>
<name>A0A1F5ZPE8_9BACT</name>
<reference evidence="2 3" key="1">
    <citation type="journal article" date="2016" name="Nat. Commun.">
        <title>Thousands of microbial genomes shed light on interconnected biogeochemical processes in an aquifer system.</title>
        <authorList>
            <person name="Anantharaman K."/>
            <person name="Brown C.T."/>
            <person name="Hug L.A."/>
            <person name="Sharon I."/>
            <person name="Castelle C.J."/>
            <person name="Probst A.J."/>
            <person name="Thomas B.C."/>
            <person name="Singh A."/>
            <person name="Wilkins M.J."/>
            <person name="Karaoz U."/>
            <person name="Brodie E.L."/>
            <person name="Williams K.H."/>
            <person name="Hubbard S.S."/>
            <person name="Banfield J.F."/>
        </authorList>
    </citation>
    <scope>NUCLEOTIDE SEQUENCE [LARGE SCALE GENOMIC DNA]</scope>
</reference>
<keyword evidence="1" id="KW-0472">Membrane</keyword>
<accession>A0A1F5ZPE8</accession>